<evidence type="ECO:0000313" key="2">
    <source>
        <dbReference type="EMBL" id="MCM8749526.1"/>
    </source>
</evidence>
<feature type="transmembrane region" description="Helical" evidence="1">
    <location>
        <begin position="155"/>
        <end position="179"/>
    </location>
</feature>
<keyword evidence="1" id="KW-0812">Transmembrane</keyword>
<gene>
    <name evidence="2" type="ORF">NET02_10235</name>
</gene>
<dbReference type="Proteomes" id="UP001165306">
    <property type="component" value="Unassembled WGS sequence"/>
</dbReference>
<evidence type="ECO:0000313" key="3">
    <source>
        <dbReference type="Proteomes" id="UP001165306"/>
    </source>
</evidence>
<keyword evidence="1" id="KW-1133">Transmembrane helix</keyword>
<sequence>MVLSDISEQPCSYHPRVLTRLRCSKCGKPICPRCAVETPVGFRCPECAQVRGLPTYETSPGILARSALAGLVAAGFVGVLWGYLPDWGFYMSLALGFGVAEAMAWAANYKRGRDLQFLAIGCVLFGIVLSRVVLAQRVPGLGLDELLDQAMDPRVIAAFRLRLIPDLLFMALAVIIPYVRFR</sequence>
<reference evidence="2" key="1">
    <citation type="submission" date="2022-06" db="EMBL/GenBank/DDBJ databases">
        <title>CFH 74404 Thermomicrobiaceae sp.</title>
        <authorList>
            <person name="Ming H."/>
            <person name="Li W.-J."/>
            <person name="Zhao Z."/>
        </authorList>
    </citation>
    <scope>NUCLEOTIDE SEQUENCE</scope>
    <source>
        <strain evidence="2">CFH 74404</strain>
    </source>
</reference>
<dbReference type="CDD" id="cd19756">
    <property type="entry name" value="Bbox2"/>
    <property type="match status" value="1"/>
</dbReference>
<keyword evidence="3" id="KW-1185">Reference proteome</keyword>
<dbReference type="AlphaFoldDB" id="A0AA41WHK1"/>
<dbReference type="RefSeq" id="WP_284057308.1">
    <property type="nucleotide sequence ID" value="NZ_JAMSLR010000006.1"/>
</dbReference>
<name>A0AA41WHK1_9BACT</name>
<protein>
    <submittedName>
        <fullName evidence="2">B-box zinc finger protein</fullName>
    </submittedName>
</protein>
<proteinExistence type="predicted"/>
<feature type="transmembrane region" description="Helical" evidence="1">
    <location>
        <begin position="62"/>
        <end position="83"/>
    </location>
</feature>
<dbReference type="EMBL" id="JAMSLR010000006">
    <property type="protein sequence ID" value="MCM8749526.1"/>
    <property type="molecule type" value="Genomic_DNA"/>
</dbReference>
<keyword evidence="1" id="KW-0472">Membrane</keyword>
<feature type="transmembrane region" description="Helical" evidence="1">
    <location>
        <begin position="89"/>
        <end position="108"/>
    </location>
</feature>
<organism evidence="2 3">
    <name type="scientific">Thermalbibacter longus</name>
    <dbReference type="NCBI Taxonomy" id="2951981"/>
    <lineage>
        <taxon>Bacteria</taxon>
        <taxon>Pseudomonadati</taxon>
        <taxon>Thermomicrobiota</taxon>
        <taxon>Thermomicrobia</taxon>
        <taxon>Thermomicrobiales</taxon>
        <taxon>Thermomicrobiaceae</taxon>
        <taxon>Thermalbibacter</taxon>
    </lineage>
</organism>
<accession>A0AA41WHK1</accession>
<feature type="transmembrane region" description="Helical" evidence="1">
    <location>
        <begin position="115"/>
        <end position="135"/>
    </location>
</feature>
<evidence type="ECO:0000256" key="1">
    <source>
        <dbReference type="SAM" id="Phobius"/>
    </source>
</evidence>
<comment type="caution">
    <text evidence="2">The sequence shown here is derived from an EMBL/GenBank/DDBJ whole genome shotgun (WGS) entry which is preliminary data.</text>
</comment>
<dbReference type="SUPFAM" id="SSF57845">
    <property type="entry name" value="B-box zinc-binding domain"/>
    <property type="match status" value="1"/>
</dbReference>